<evidence type="ECO:0000313" key="3">
    <source>
        <dbReference type="EMBL" id="MDT0689422.1"/>
    </source>
</evidence>
<dbReference type="EMBL" id="JAVRHM010000005">
    <property type="protein sequence ID" value="MDT0689422.1"/>
    <property type="molecule type" value="Genomic_DNA"/>
</dbReference>
<feature type="region of interest" description="Disordered" evidence="1">
    <location>
        <begin position="280"/>
        <end position="301"/>
    </location>
</feature>
<proteinExistence type="predicted"/>
<gene>
    <name evidence="3" type="ORF">RM549_06475</name>
</gene>
<name>A0ABU3E0C1_9FLAO</name>
<dbReference type="InterPro" id="IPR055706">
    <property type="entry name" value="Slg1/2_DUF7282"/>
</dbReference>
<feature type="compositionally biased region" description="Gly residues" evidence="1">
    <location>
        <begin position="291"/>
        <end position="301"/>
    </location>
</feature>
<evidence type="ECO:0000256" key="1">
    <source>
        <dbReference type="SAM" id="MobiDB-lite"/>
    </source>
</evidence>
<dbReference type="Pfam" id="PF23951">
    <property type="entry name" value="DUF7282"/>
    <property type="match status" value="2"/>
</dbReference>
<dbReference type="RefSeq" id="WP_311682954.1">
    <property type="nucleotide sequence ID" value="NZ_JAVRHM010000005.1"/>
</dbReference>
<dbReference type="Proteomes" id="UP001261624">
    <property type="component" value="Unassembled WGS sequence"/>
</dbReference>
<accession>A0ABU3E0C1</accession>
<dbReference type="PROSITE" id="PS51257">
    <property type="entry name" value="PROKAR_LIPOPROTEIN"/>
    <property type="match status" value="1"/>
</dbReference>
<evidence type="ECO:0000259" key="2">
    <source>
        <dbReference type="Pfam" id="PF23951"/>
    </source>
</evidence>
<organism evidence="3 4">
    <name type="scientific">Autumnicola patrickiae</name>
    <dbReference type="NCBI Taxonomy" id="3075591"/>
    <lineage>
        <taxon>Bacteria</taxon>
        <taxon>Pseudomonadati</taxon>
        <taxon>Bacteroidota</taxon>
        <taxon>Flavobacteriia</taxon>
        <taxon>Flavobacteriales</taxon>
        <taxon>Flavobacteriaceae</taxon>
        <taxon>Autumnicola</taxon>
    </lineage>
</organism>
<feature type="domain" description="DUF7282" evidence="2">
    <location>
        <begin position="44"/>
        <end position="152"/>
    </location>
</feature>
<comment type="caution">
    <text evidence="3">The sequence shown here is derived from an EMBL/GenBank/DDBJ whole genome shotgun (WGS) entry which is preliminary data.</text>
</comment>
<protein>
    <recommendedName>
        <fullName evidence="2">DUF7282 domain-containing protein</fullName>
    </recommendedName>
</protein>
<sequence>MKSMMNFEKYSKYFFILALSVGMASCDNDDDVTDPDPMPDATGTITASDQTLSGNTLVIEDVTVGQDSWVVVRNTDDQTMAAEPYLIEDDEDGEVRIELNEDANLTGDADGDDFDVSLYSDNPTEGTPGTYDESIDDPIMDANDADVTQTVNTTAPSIYADDDQMVTEEGDVMFSNVNTGSTGGYIGLYGENEDGTPNYEEQVGVSEYIQPGASENVTARFNEGYGYETGQTYYPRLYTDNPADQSYTYYTSDGAEDIPETYGYDPTLGTGRFVRNSGTTATPGGFTVGNTGVGTGPGADM</sequence>
<evidence type="ECO:0000313" key="4">
    <source>
        <dbReference type="Proteomes" id="UP001261624"/>
    </source>
</evidence>
<keyword evidence="4" id="KW-1185">Reference proteome</keyword>
<feature type="domain" description="DUF7282" evidence="2">
    <location>
        <begin position="163"/>
        <end position="262"/>
    </location>
</feature>
<reference evidence="3 4" key="1">
    <citation type="submission" date="2023-09" db="EMBL/GenBank/DDBJ databases">
        <authorList>
            <person name="Rey-Velasco X."/>
        </authorList>
    </citation>
    <scope>NUCLEOTIDE SEQUENCE [LARGE SCALE GENOMIC DNA]</scope>
    <source>
        <strain evidence="3 4">F188</strain>
    </source>
</reference>